<proteinExistence type="predicted"/>
<dbReference type="EMBL" id="QLII01000001">
    <property type="protein sequence ID" value="RAI74264.1"/>
    <property type="molecule type" value="Genomic_DNA"/>
</dbReference>
<evidence type="ECO:0000313" key="1">
    <source>
        <dbReference type="EMBL" id="RAI74264.1"/>
    </source>
</evidence>
<keyword evidence="2" id="KW-1185">Reference proteome</keyword>
<organism evidence="1 2">
    <name type="scientific">Spirosoma telluris</name>
    <dbReference type="NCBI Taxonomy" id="2183553"/>
    <lineage>
        <taxon>Bacteria</taxon>
        <taxon>Pseudomonadati</taxon>
        <taxon>Bacteroidota</taxon>
        <taxon>Cytophagia</taxon>
        <taxon>Cytophagales</taxon>
        <taxon>Cytophagaceae</taxon>
        <taxon>Spirosoma</taxon>
    </lineage>
</organism>
<comment type="caution">
    <text evidence="1">The sequence shown here is derived from an EMBL/GenBank/DDBJ whole genome shotgun (WGS) entry which is preliminary data.</text>
</comment>
<protein>
    <submittedName>
        <fullName evidence="1">Uncharacterized protein</fullName>
    </submittedName>
</protein>
<dbReference type="Proteomes" id="UP000249016">
    <property type="component" value="Unassembled WGS sequence"/>
</dbReference>
<evidence type="ECO:0000313" key="2">
    <source>
        <dbReference type="Proteomes" id="UP000249016"/>
    </source>
</evidence>
<sequence>MNPYSTLVDFILTHIKPEDILQFRASEDMHDYFYLLLDKEKNGTATQEEIDIINDFMNVEHIMRLAKAKAKQYAHQ</sequence>
<dbReference type="OrthoDB" id="964786at2"/>
<reference evidence="1 2" key="1">
    <citation type="submission" date="2018-06" db="EMBL/GenBank/DDBJ databases">
        <title>Spirosoma sp. HMF3257 Genome sequencing and assembly.</title>
        <authorList>
            <person name="Kang H."/>
            <person name="Cha I."/>
            <person name="Kim H."/>
            <person name="Kang J."/>
            <person name="Joh K."/>
        </authorList>
    </citation>
    <scope>NUCLEOTIDE SEQUENCE [LARGE SCALE GENOMIC DNA]</scope>
    <source>
        <strain evidence="1 2">HMF3257</strain>
    </source>
</reference>
<accession>A0A327NK07</accession>
<dbReference type="AlphaFoldDB" id="A0A327NK07"/>
<dbReference type="RefSeq" id="WP_111341218.1">
    <property type="nucleotide sequence ID" value="NZ_QLII01000001.1"/>
</dbReference>
<gene>
    <name evidence="1" type="ORF">HMF3257_07900</name>
</gene>
<name>A0A327NK07_9BACT</name>